<keyword evidence="1" id="KW-1133">Transmembrane helix</keyword>
<organism evidence="2 3">
    <name type="scientific">Malacoplasma penetrans (strain HF-2)</name>
    <name type="common">Mycoplasma penetrans</name>
    <dbReference type="NCBI Taxonomy" id="272633"/>
    <lineage>
        <taxon>Bacteria</taxon>
        <taxon>Bacillati</taxon>
        <taxon>Mycoplasmatota</taxon>
        <taxon>Mycoplasmoidales</taxon>
        <taxon>Mycoplasmoidaceae</taxon>
        <taxon>Malacoplasma</taxon>
    </lineage>
</organism>
<protein>
    <submittedName>
        <fullName evidence="2">Uncharacterized protein</fullName>
    </submittedName>
</protein>
<dbReference type="HOGENOM" id="CLU_1968117_0_0_14"/>
<dbReference type="InParanoid" id="Q8EUQ3"/>
<proteinExistence type="predicted"/>
<dbReference type="AlphaFoldDB" id="Q8EUQ3"/>
<accession>Q8EUQ3</accession>
<evidence type="ECO:0000313" key="2">
    <source>
        <dbReference type="EMBL" id="BAC44659.1"/>
    </source>
</evidence>
<sequence length="127" mass="14802">MNTEEYKSTNDSNINNEPEREVYKAKRISKFEKIKNSLFGGLENLKKDKKFWNTLVYILLVVIIALVIVALLPLIILGLLVWIMYEAIAKVSSHVHKEYQDVKSYQEDPINFEKNKNNQSDTNNQNI</sequence>
<dbReference type="Proteomes" id="UP000002522">
    <property type="component" value="Chromosome"/>
</dbReference>
<evidence type="ECO:0000313" key="3">
    <source>
        <dbReference type="Proteomes" id="UP000002522"/>
    </source>
</evidence>
<keyword evidence="3" id="KW-1185">Reference proteome</keyword>
<reference evidence="2 3" key="1">
    <citation type="journal article" date="2002" name="Nucleic Acids Res.">
        <title>The complete genomic sequence of Mycoplasma penetrans, an intracellular bacterial pathogen in humans.</title>
        <authorList>
            <person name="Sasaki Y."/>
            <person name="Ishikawa J."/>
            <person name="Yamashita A."/>
            <person name="Oshima K."/>
            <person name="Kenri T."/>
            <person name="Furuya K."/>
            <person name="Yoshino C."/>
            <person name="Horino A."/>
            <person name="Shiba T."/>
            <person name="Sasaki T."/>
            <person name="Hattori M."/>
        </authorList>
    </citation>
    <scope>NUCLEOTIDE SEQUENCE [LARGE SCALE GENOMIC DNA]</scope>
    <source>
        <strain evidence="2 3">HF-2</strain>
    </source>
</reference>
<name>Q8EUQ3_MALP2</name>
<dbReference type="RefSeq" id="WP_011077688.1">
    <property type="nucleotide sequence ID" value="NC_004432.1"/>
</dbReference>
<gene>
    <name evidence="2" type="ordered locus">MYPE8670</name>
</gene>
<feature type="transmembrane region" description="Helical" evidence="1">
    <location>
        <begin position="55"/>
        <end position="85"/>
    </location>
</feature>
<dbReference type="STRING" id="272633.gene:10731990"/>
<dbReference type="KEGG" id="mpe:MYPE8670"/>
<dbReference type="EMBL" id="BA000026">
    <property type="protein sequence ID" value="BAC44659.1"/>
    <property type="molecule type" value="Genomic_DNA"/>
</dbReference>
<evidence type="ECO:0000256" key="1">
    <source>
        <dbReference type="SAM" id="Phobius"/>
    </source>
</evidence>
<keyword evidence="1" id="KW-0472">Membrane</keyword>
<keyword evidence="1" id="KW-0812">Transmembrane</keyword>